<organism evidence="1 2">
    <name type="scientific">Runella rosea</name>
    <dbReference type="NCBI Taxonomy" id="2259595"/>
    <lineage>
        <taxon>Bacteria</taxon>
        <taxon>Pseudomonadati</taxon>
        <taxon>Bacteroidota</taxon>
        <taxon>Cytophagia</taxon>
        <taxon>Cytophagales</taxon>
        <taxon>Spirosomataceae</taxon>
        <taxon>Runella</taxon>
    </lineage>
</organism>
<protein>
    <submittedName>
        <fullName evidence="1">Uncharacterized protein</fullName>
    </submittedName>
</protein>
<proteinExistence type="predicted"/>
<gene>
    <name evidence="1" type="ORF">DR864_27385</name>
</gene>
<dbReference type="AlphaFoldDB" id="A0A344TRC6"/>
<dbReference type="OrthoDB" id="969035at2"/>
<dbReference type="EMBL" id="CP030850">
    <property type="protein sequence ID" value="AXE21197.1"/>
    <property type="molecule type" value="Genomic_DNA"/>
</dbReference>
<sequence length="151" mass="16977">MASKTKSSYALACVGAQTDLRQRSNFYKMNTITLAELNRSILIEPISIKLYPIEAVLLRDYLIDICLNVKKLQGAASNSHLILAEWYAYKFGARSLRIEYGSAKIPKSVEIPLSVARILVTEMTNTVIPAQLQIVLGQIHRQLTNRNFLPL</sequence>
<keyword evidence="2" id="KW-1185">Reference proteome</keyword>
<dbReference type="Proteomes" id="UP000251993">
    <property type="component" value="Chromosome"/>
</dbReference>
<evidence type="ECO:0000313" key="1">
    <source>
        <dbReference type="EMBL" id="AXE21197.1"/>
    </source>
</evidence>
<name>A0A344TRC6_9BACT</name>
<accession>A0A344TRC6</accession>
<dbReference type="RefSeq" id="WP_114069958.1">
    <property type="nucleotide sequence ID" value="NZ_CP030850.1"/>
</dbReference>
<reference evidence="1 2" key="1">
    <citation type="submission" date="2018-07" db="EMBL/GenBank/DDBJ databases">
        <title>Genome sequencing of Runella.</title>
        <authorList>
            <person name="Baek M.-G."/>
            <person name="Yi H."/>
        </authorList>
    </citation>
    <scope>NUCLEOTIDE SEQUENCE [LARGE SCALE GENOMIC DNA]</scope>
    <source>
        <strain evidence="1 2">HYN0085</strain>
    </source>
</reference>
<dbReference type="KEGG" id="run:DR864_27385"/>
<evidence type="ECO:0000313" key="2">
    <source>
        <dbReference type="Proteomes" id="UP000251993"/>
    </source>
</evidence>